<gene>
    <name evidence="5 6" type="primary">rsfS</name>
    <name evidence="6" type="ORF">BTBSAS_110025</name>
</gene>
<evidence type="ECO:0000256" key="1">
    <source>
        <dbReference type="ARBA" id="ARBA00010574"/>
    </source>
</evidence>
<comment type="subunit">
    <text evidence="5">Interacts with ribosomal protein uL14 (rplN).</text>
</comment>
<evidence type="ECO:0000256" key="4">
    <source>
        <dbReference type="ARBA" id="ARBA00022845"/>
    </source>
</evidence>
<dbReference type="EMBL" id="OUNC01000003">
    <property type="protein sequence ID" value="SPP26676.1"/>
    <property type="molecule type" value="Genomic_DNA"/>
</dbReference>
<dbReference type="HAMAP" id="MF_01477">
    <property type="entry name" value="Iojap_RsfS"/>
    <property type="match status" value="1"/>
</dbReference>
<keyword evidence="3 5" id="KW-0678">Repressor</keyword>
<sequence length="118" mass="13146">MINSKEVLMLAAKASDDKRAEDIMALDMTELSSMADYILIAHGNSEKQVQAIANEIKDKASKQGITIERMEGLSAARWILVDLGDVVVHVFHHEDRAYYNLEKLWGDAPLVDVTAAFE</sequence>
<dbReference type="PANTHER" id="PTHR21043">
    <property type="entry name" value="IOJAP SUPERFAMILY ORTHOLOG"/>
    <property type="match status" value="1"/>
</dbReference>
<dbReference type="AlphaFoldDB" id="A0A2X0QDF1"/>
<keyword evidence="2 5" id="KW-0963">Cytoplasm</keyword>
<dbReference type="InterPro" id="IPR043519">
    <property type="entry name" value="NT_sf"/>
</dbReference>
<protein>
    <recommendedName>
        <fullName evidence="5">Ribosomal silencing factor RsfS</fullName>
    </recommendedName>
</protein>
<dbReference type="Pfam" id="PF02410">
    <property type="entry name" value="RsfS"/>
    <property type="match status" value="1"/>
</dbReference>
<accession>A0A2X0QDF1</accession>
<dbReference type="InterPro" id="IPR004394">
    <property type="entry name" value="Iojap/RsfS/C7orf30"/>
</dbReference>
<dbReference type="FunFam" id="3.30.460.10:FF:000015">
    <property type="entry name" value="Ribosomal silencing factor RsfS"/>
    <property type="match status" value="1"/>
</dbReference>
<proteinExistence type="inferred from homology"/>
<dbReference type="GO" id="GO:0017148">
    <property type="term" value="P:negative regulation of translation"/>
    <property type="evidence" value="ECO:0007669"/>
    <property type="project" value="UniProtKB-UniRule"/>
</dbReference>
<comment type="subcellular location">
    <subcellularLocation>
        <location evidence="5">Cytoplasm</location>
    </subcellularLocation>
</comment>
<keyword evidence="4 5" id="KW-0810">Translation regulation</keyword>
<dbReference type="GO" id="GO:0042256">
    <property type="term" value="P:cytosolic ribosome assembly"/>
    <property type="evidence" value="ECO:0007669"/>
    <property type="project" value="UniProtKB-UniRule"/>
</dbReference>
<comment type="similarity">
    <text evidence="1 5">Belongs to the Iojap/RsfS family.</text>
</comment>
<dbReference type="GO" id="GO:0043023">
    <property type="term" value="F:ribosomal large subunit binding"/>
    <property type="evidence" value="ECO:0007669"/>
    <property type="project" value="TreeGrafter"/>
</dbReference>
<comment type="function">
    <text evidence="5">Functions as a ribosomal silencing factor. Interacts with ribosomal protein uL14 (rplN), blocking formation of intersubunit bridge B8. Prevents association of the 30S and 50S ribosomal subunits and the formation of functional ribosomes, thus repressing translation.</text>
</comment>
<evidence type="ECO:0000313" key="7">
    <source>
        <dbReference type="Proteomes" id="UP000270190"/>
    </source>
</evidence>
<dbReference type="GO" id="GO:0005737">
    <property type="term" value="C:cytoplasm"/>
    <property type="evidence" value="ECO:0007669"/>
    <property type="project" value="UniProtKB-SubCell"/>
</dbReference>
<evidence type="ECO:0000256" key="3">
    <source>
        <dbReference type="ARBA" id="ARBA00022491"/>
    </source>
</evidence>
<dbReference type="PANTHER" id="PTHR21043:SF0">
    <property type="entry name" value="MITOCHONDRIAL ASSEMBLY OF RIBOSOMAL LARGE SUBUNIT PROTEIN 1"/>
    <property type="match status" value="1"/>
</dbReference>
<name>A0A2X0QDF1_BROTH</name>
<evidence type="ECO:0000256" key="5">
    <source>
        <dbReference type="HAMAP-Rule" id="MF_01477"/>
    </source>
</evidence>
<organism evidence="6 7">
    <name type="scientific">Brochothrix thermosphacta</name>
    <name type="common">Microbacterium thermosphactum</name>
    <dbReference type="NCBI Taxonomy" id="2756"/>
    <lineage>
        <taxon>Bacteria</taxon>
        <taxon>Bacillati</taxon>
        <taxon>Bacillota</taxon>
        <taxon>Bacilli</taxon>
        <taxon>Bacillales</taxon>
        <taxon>Listeriaceae</taxon>
        <taxon>Brochothrix</taxon>
    </lineage>
</organism>
<dbReference type="SUPFAM" id="SSF81301">
    <property type="entry name" value="Nucleotidyltransferase"/>
    <property type="match status" value="1"/>
</dbReference>
<evidence type="ECO:0000256" key="2">
    <source>
        <dbReference type="ARBA" id="ARBA00022490"/>
    </source>
</evidence>
<dbReference type="Proteomes" id="UP000270190">
    <property type="component" value="Unassembled WGS sequence"/>
</dbReference>
<dbReference type="NCBIfam" id="TIGR00090">
    <property type="entry name" value="rsfS_iojap_ybeB"/>
    <property type="match status" value="1"/>
</dbReference>
<dbReference type="Gene3D" id="3.30.460.10">
    <property type="entry name" value="Beta Polymerase, domain 2"/>
    <property type="match status" value="1"/>
</dbReference>
<reference evidence="7" key="1">
    <citation type="submission" date="2018-04" db="EMBL/GenBank/DDBJ databases">
        <authorList>
            <person name="Illikoud N."/>
        </authorList>
    </citation>
    <scope>NUCLEOTIDE SEQUENCE [LARGE SCALE GENOMIC DNA]</scope>
</reference>
<dbReference type="GO" id="GO:0090071">
    <property type="term" value="P:negative regulation of ribosome biogenesis"/>
    <property type="evidence" value="ECO:0007669"/>
    <property type="project" value="UniProtKB-UniRule"/>
</dbReference>
<evidence type="ECO:0000313" key="6">
    <source>
        <dbReference type="EMBL" id="SPP26676.1"/>
    </source>
</evidence>